<feature type="region of interest" description="Disordered" evidence="1">
    <location>
        <begin position="76"/>
        <end position="102"/>
    </location>
</feature>
<sequence length="127" mass="14276">MRASEKGGCINTVGSISTAEHARRMAKRLGRQPLMTELVKETRTKKSEGFTDERTKKALEDYQALLVEFLTHNPQLKCKGTGAGTKQSKRDAKDPNKPKRPPSAFFVFMYVSMLKIVRSTLFLLISV</sequence>
<dbReference type="InterPro" id="IPR004252">
    <property type="entry name" value="Probable_transposase_24"/>
</dbReference>
<dbReference type="EMBL" id="OX451736">
    <property type="protein sequence ID" value="CAI8590177.1"/>
    <property type="molecule type" value="Genomic_DNA"/>
</dbReference>
<evidence type="ECO:0000313" key="3">
    <source>
        <dbReference type="EMBL" id="CAI8590177.1"/>
    </source>
</evidence>
<evidence type="ECO:0000256" key="1">
    <source>
        <dbReference type="SAM" id="MobiDB-lite"/>
    </source>
</evidence>
<name>A0AAV0Z1K5_VICFA</name>
<gene>
    <name evidence="3" type="ORF">VFH_I429160</name>
</gene>
<organism evidence="3 4">
    <name type="scientific">Vicia faba</name>
    <name type="common">Broad bean</name>
    <name type="synonym">Faba vulgaris</name>
    <dbReference type="NCBI Taxonomy" id="3906"/>
    <lineage>
        <taxon>Eukaryota</taxon>
        <taxon>Viridiplantae</taxon>
        <taxon>Streptophyta</taxon>
        <taxon>Embryophyta</taxon>
        <taxon>Tracheophyta</taxon>
        <taxon>Spermatophyta</taxon>
        <taxon>Magnoliopsida</taxon>
        <taxon>eudicotyledons</taxon>
        <taxon>Gunneridae</taxon>
        <taxon>Pentapetalae</taxon>
        <taxon>rosids</taxon>
        <taxon>fabids</taxon>
        <taxon>Fabales</taxon>
        <taxon>Fabaceae</taxon>
        <taxon>Papilionoideae</taxon>
        <taxon>50 kb inversion clade</taxon>
        <taxon>NPAAA clade</taxon>
        <taxon>Hologalegina</taxon>
        <taxon>IRL clade</taxon>
        <taxon>Fabeae</taxon>
        <taxon>Vicia</taxon>
    </lineage>
</organism>
<feature type="compositionally biased region" description="Basic and acidic residues" evidence="1">
    <location>
        <begin position="88"/>
        <end position="97"/>
    </location>
</feature>
<proteinExistence type="predicted"/>
<protein>
    <submittedName>
        <fullName evidence="3">Uncharacterized protein</fullName>
    </submittedName>
</protein>
<keyword evidence="4" id="KW-1185">Reference proteome</keyword>
<dbReference type="AlphaFoldDB" id="A0AAV0Z1K5"/>
<dbReference type="Gene3D" id="1.10.30.10">
    <property type="entry name" value="High mobility group box domain"/>
    <property type="match status" value="1"/>
</dbReference>
<keyword evidence="2" id="KW-0472">Membrane</keyword>
<dbReference type="InterPro" id="IPR036910">
    <property type="entry name" value="HMG_box_dom_sf"/>
</dbReference>
<accession>A0AAV0Z1K5</accession>
<dbReference type="SUPFAM" id="SSF47095">
    <property type="entry name" value="HMG-box"/>
    <property type="match status" value="1"/>
</dbReference>
<keyword evidence="2" id="KW-0812">Transmembrane</keyword>
<evidence type="ECO:0000313" key="4">
    <source>
        <dbReference type="Proteomes" id="UP001157006"/>
    </source>
</evidence>
<dbReference type="Proteomes" id="UP001157006">
    <property type="component" value="Chromosome 1L"/>
</dbReference>
<dbReference type="Pfam" id="PF03004">
    <property type="entry name" value="Transposase_24"/>
    <property type="match status" value="1"/>
</dbReference>
<evidence type="ECO:0000256" key="2">
    <source>
        <dbReference type="SAM" id="Phobius"/>
    </source>
</evidence>
<keyword evidence="2" id="KW-1133">Transmembrane helix</keyword>
<feature type="transmembrane region" description="Helical" evidence="2">
    <location>
        <begin position="103"/>
        <end position="125"/>
    </location>
</feature>
<reference evidence="3 4" key="1">
    <citation type="submission" date="2023-01" db="EMBL/GenBank/DDBJ databases">
        <authorList>
            <person name="Kreplak J."/>
        </authorList>
    </citation>
    <scope>NUCLEOTIDE SEQUENCE [LARGE SCALE GENOMIC DNA]</scope>
</reference>